<keyword evidence="11" id="KW-1185">Reference proteome</keyword>
<dbReference type="Proteomes" id="UP000663866">
    <property type="component" value="Unassembled WGS sequence"/>
</dbReference>
<evidence type="ECO:0000313" key="6">
    <source>
        <dbReference type="EMBL" id="CAF3823977.1"/>
    </source>
</evidence>
<evidence type="ECO:0000313" key="11">
    <source>
        <dbReference type="Proteomes" id="UP000663866"/>
    </source>
</evidence>
<evidence type="ECO:0000313" key="5">
    <source>
        <dbReference type="EMBL" id="CAF2067914.1"/>
    </source>
</evidence>
<dbReference type="EMBL" id="CAJOBG010008017">
    <property type="protein sequence ID" value="CAF4232736.1"/>
    <property type="molecule type" value="Genomic_DNA"/>
</dbReference>
<evidence type="ECO:0000313" key="8">
    <source>
        <dbReference type="EMBL" id="CAF3970616.1"/>
    </source>
</evidence>
<protein>
    <submittedName>
        <fullName evidence="4">Uncharacterized protein</fullName>
    </submittedName>
</protein>
<dbReference type="EMBL" id="CAJOBH010000895">
    <property type="protein sequence ID" value="CAF3823977.1"/>
    <property type="molecule type" value="Genomic_DNA"/>
</dbReference>
<evidence type="ECO:0000313" key="2">
    <source>
        <dbReference type="EMBL" id="CAF1386686.1"/>
    </source>
</evidence>
<gene>
    <name evidence="6" type="ORF">BYL167_LOCUS4287</name>
    <name evidence="1" type="ORF">CJN711_LOCUS958</name>
    <name evidence="8" type="ORF">GIL414_LOCUS10132</name>
    <name evidence="2" type="ORF">KQP761_LOCUS9002</name>
    <name evidence="5" type="ORF">MBJ925_LOCUS16191</name>
    <name evidence="10" type="ORF">OVN521_LOCUS28068</name>
    <name evidence="7" type="ORF">SMN809_LOCUS9434</name>
    <name evidence="9" type="ORF">UXM345_LOCUS28706</name>
    <name evidence="3" type="ORF">WKI299_LOCUS94</name>
    <name evidence="4" type="ORF">XDN619_LOCUS508</name>
</gene>
<evidence type="ECO:0000313" key="12">
    <source>
        <dbReference type="Proteomes" id="UP000663887"/>
    </source>
</evidence>
<dbReference type="EMBL" id="CAJNRE010007770">
    <property type="protein sequence ID" value="CAF2067914.1"/>
    <property type="molecule type" value="Genomic_DNA"/>
</dbReference>
<dbReference type="EMBL" id="CAJNRF010000005">
    <property type="protein sequence ID" value="CAF1927649.1"/>
    <property type="molecule type" value="Genomic_DNA"/>
</dbReference>
<reference evidence="4" key="1">
    <citation type="submission" date="2021-02" db="EMBL/GenBank/DDBJ databases">
        <authorList>
            <person name="Nowell W R."/>
        </authorList>
    </citation>
    <scope>NUCLEOTIDE SEQUENCE</scope>
</reference>
<dbReference type="Proteomes" id="UP000663824">
    <property type="component" value="Unassembled WGS sequence"/>
</dbReference>
<evidence type="ECO:0000313" key="3">
    <source>
        <dbReference type="EMBL" id="CAF1927649.1"/>
    </source>
</evidence>
<sequence>MSTLPVPIVSGPLLNSTPSEAFVVFSDNRPQYLALLGNLVDSVHYFSTRPVIAYGIDVDLALDTKRYPRLIKRRLARKDCGYSVYFCKIYAIVHSQLDYGVQLEADSVVNWNVDILFDVVRRWPYSLPLAPRHPEDPMNYRYFLNRFGLKLTDRTTPYMHAQFSWNYRAYPFLRRALALMRDYNFIGANFDETAMNILLWQAKANHTLCRIDPFFTYLDEYEKRSTKCLADCHKVFILLHGGKELNQMRDVFNRLKKHAGSAFIQTENSNLHYLNETHYTCCYPGSRPSSIHPLLCEHVH</sequence>
<dbReference type="AlphaFoldDB" id="A0A816LJR0"/>
<proteinExistence type="predicted"/>
<dbReference type="Proteomes" id="UP000676336">
    <property type="component" value="Unassembled WGS sequence"/>
</dbReference>
<evidence type="ECO:0000313" key="1">
    <source>
        <dbReference type="EMBL" id="CAF0972815.1"/>
    </source>
</evidence>
<dbReference type="EMBL" id="CAJNRG010000025">
    <property type="protein sequence ID" value="CAF1943509.1"/>
    <property type="molecule type" value="Genomic_DNA"/>
</dbReference>
<organism evidence="4 12">
    <name type="scientific">Rotaria magnacalcarata</name>
    <dbReference type="NCBI Taxonomy" id="392030"/>
    <lineage>
        <taxon>Eukaryota</taxon>
        <taxon>Metazoa</taxon>
        <taxon>Spiralia</taxon>
        <taxon>Gnathifera</taxon>
        <taxon>Rotifera</taxon>
        <taxon>Eurotatoria</taxon>
        <taxon>Bdelloidea</taxon>
        <taxon>Philodinida</taxon>
        <taxon>Philodinidae</taxon>
        <taxon>Rotaria</taxon>
    </lineage>
</organism>
<dbReference type="Proteomes" id="UP000663842">
    <property type="component" value="Unassembled WGS sequence"/>
</dbReference>
<accession>A0A816LJR0</accession>
<dbReference type="EMBL" id="CAJOBJ010003582">
    <property type="protein sequence ID" value="CAF3970616.1"/>
    <property type="molecule type" value="Genomic_DNA"/>
</dbReference>
<dbReference type="EMBL" id="CAJNOW010003551">
    <property type="protein sequence ID" value="CAF1386686.1"/>
    <property type="molecule type" value="Genomic_DNA"/>
</dbReference>
<comment type="caution">
    <text evidence="4">The sequence shown here is derived from an EMBL/GenBank/DDBJ whole genome shotgun (WGS) entry which is preliminary data.</text>
</comment>
<evidence type="ECO:0000313" key="9">
    <source>
        <dbReference type="EMBL" id="CAF4213773.1"/>
    </source>
</evidence>
<dbReference type="Proteomes" id="UP000681720">
    <property type="component" value="Unassembled WGS sequence"/>
</dbReference>
<dbReference type="Proteomes" id="UP000663855">
    <property type="component" value="Unassembled WGS sequence"/>
</dbReference>
<name>A0A816LJR0_9BILA</name>
<dbReference type="OrthoDB" id="411082at2759"/>
<dbReference type="Proteomes" id="UP000663887">
    <property type="component" value="Unassembled WGS sequence"/>
</dbReference>
<dbReference type="Proteomes" id="UP000681967">
    <property type="component" value="Unassembled WGS sequence"/>
</dbReference>
<dbReference type="EMBL" id="CAJNOV010000064">
    <property type="protein sequence ID" value="CAF0972815.1"/>
    <property type="molecule type" value="Genomic_DNA"/>
</dbReference>
<evidence type="ECO:0000313" key="10">
    <source>
        <dbReference type="EMBL" id="CAF4232736.1"/>
    </source>
</evidence>
<evidence type="ECO:0000313" key="7">
    <source>
        <dbReference type="EMBL" id="CAF3954426.1"/>
    </source>
</evidence>
<dbReference type="Proteomes" id="UP000663834">
    <property type="component" value="Unassembled WGS sequence"/>
</dbReference>
<dbReference type="Proteomes" id="UP000663856">
    <property type="component" value="Unassembled WGS sequence"/>
</dbReference>
<dbReference type="EMBL" id="CAJOBI010003044">
    <property type="protein sequence ID" value="CAF3954426.1"/>
    <property type="molecule type" value="Genomic_DNA"/>
</dbReference>
<dbReference type="EMBL" id="CAJOBF010006716">
    <property type="protein sequence ID" value="CAF4213773.1"/>
    <property type="molecule type" value="Genomic_DNA"/>
</dbReference>
<evidence type="ECO:0000313" key="4">
    <source>
        <dbReference type="EMBL" id="CAF1943509.1"/>
    </source>
</evidence>